<dbReference type="AlphaFoldDB" id="A0A1T4XAP9"/>
<protein>
    <submittedName>
        <fullName evidence="2">Uncharacterized protein</fullName>
    </submittedName>
</protein>
<proteinExistence type="predicted"/>
<reference evidence="2 3" key="1">
    <citation type="submission" date="2017-02" db="EMBL/GenBank/DDBJ databases">
        <authorList>
            <person name="Peterson S.W."/>
        </authorList>
    </citation>
    <scope>NUCLEOTIDE SEQUENCE [LARGE SCALE GENOMIC DNA]</scope>
    <source>
        <strain evidence="2 3">DSM 16080</strain>
    </source>
</reference>
<name>A0A1T4XAP9_9BACT</name>
<evidence type="ECO:0000313" key="2">
    <source>
        <dbReference type="EMBL" id="SKA86660.1"/>
    </source>
</evidence>
<accession>A0A1T4XAP9</accession>
<gene>
    <name evidence="2" type="ORF">SAMN02745704_01978</name>
</gene>
<dbReference type="RefSeq" id="WP_078717536.1">
    <property type="nucleotide sequence ID" value="NZ_FUYC01000009.1"/>
</dbReference>
<dbReference type="EMBL" id="FUYC01000009">
    <property type="protein sequence ID" value="SKA86660.1"/>
    <property type="molecule type" value="Genomic_DNA"/>
</dbReference>
<evidence type="ECO:0000256" key="1">
    <source>
        <dbReference type="SAM" id="Phobius"/>
    </source>
</evidence>
<keyword evidence="1" id="KW-0472">Membrane</keyword>
<feature type="transmembrane region" description="Helical" evidence="1">
    <location>
        <begin position="7"/>
        <end position="31"/>
    </location>
</feature>
<sequence length="73" mass="8057">MEDKSLFEVVVMLVFIFLAGSVLTAMGYAVVVVLPGELLGFDPPLDEMWNYWLYGLGGVAYIAHVLRSGTVFK</sequence>
<keyword evidence="1" id="KW-1133">Transmembrane helix</keyword>
<keyword evidence="3" id="KW-1185">Reference proteome</keyword>
<organism evidence="2 3">
    <name type="scientific">Paucidesulfovibrio gracilis DSM 16080</name>
    <dbReference type="NCBI Taxonomy" id="1121449"/>
    <lineage>
        <taxon>Bacteria</taxon>
        <taxon>Pseudomonadati</taxon>
        <taxon>Thermodesulfobacteriota</taxon>
        <taxon>Desulfovibrionia</taxon>
        <taxon>Desulfovibrionales</taxon>
        <taxon>Desulfovibrionaceae</taxon>
        <taxon>Paucidesulfovibrio</taxon>
    </lineage>
</organism>
<dbReference type="Proteomes" id="UP000190027">
    <property type="component" value="Unassembled WGS sequence"/>
</dbReference>
<keyword evidence="1" id="KW-0812">Transmembrane</keyword>
<feature type="transmembrane region" description="Helical" evidence="1">
    <location>
        <begin position="51"/>
        <end position="72"/>
    </location>
</feature>
<evidence type="ECO:0000313" key="3">
    <source>
        <dbReference type="Proteomes" id="UP000190027"/>
    </source>
</evidence>